<dbReference type="GO" id="GO:0006935">
    <property type="term" value="P:chemotaxis"/>
    <property type="evidence" value="ECO:0007669"/>
    <property type="project" value="UniProtKB-UniRule"/>
</dbReference>
<dbReference type="EC" id="3.1.1.61" evidence="2"/>
<evidence type="ECO:0000313" key="7">
    <source>
        <dbReference type="EMBL" id="MBD2753397.1"/>
    </source>
</evidence>
<comment type="catalytic activity">
    <reaction evidence="3">
        <text>[protein]-L-glutamate 5-O-methyl ester + H2O = L-glutamyl-[protein] + methanol + H(+)</text>
        <dbReference type="Rhea" id="RHEA:23236"/>
        <dbReference type="Rhea" id="RHEA-COMP:10208"/>
        <dbReference type="Rhea" id="RHEA-COMP:10311"/>
        <dbReference type="ChEBI" id="CHEBI:15377"/>
        <dbReference type="ChEBI" id="CHEBI:15378"/>
        <dbReference type="ChEBI" id="CHEBI:17790"/>
        <dbReference type="ChEBI" id="CHEBI:29973"/>
        <dbReference type="ChEBI" id="CHEBI:82795"/>
        <dbReference type="EC" id="3.1.1.61"/>
    </reaction>
</comment>
<gene>
    <name evidence="7" type="ORF">IC230_10890</name>
</gene>
<dbReference type="PANTHER" id="PTHR42872:SF6">
    <property type="entry name" value="PROTEIN-GLUTAMATE METHYLESTERASE_PROTEIN-GLUTAMINE GLUTAMINASE"/>
    <property type="match status" value="1"/>
</dbReference>
<sequence length="342" mass="37564">MAKRDIIVIGASAGGVYALKELVATLPADFKASIFVVLHISPHSPSYLPDILNASGPLKTVHPKDGELILPGHIYVAPPDHHLLVEYDQVIVKRGPKENRFRPSIDALFRSAAYTYGPRVIGVVLTGMLDDGTSGMWSIKRLGGTCIIQEPEEAMYSSMPDNVLNYVDVDYSLPIAGIASSLIQLSSETVPGKLELPSDEEQRLETEINIAAEDNAFDMGILNMGELTSLTCPECNGALISIKEGKIIRYRCHTGHAYTASSLLAETTKVVEESFWKAIRSLEETVILLEHSGKHFAEGGNETAAEQFLEKARQTRERARKTRDFAMHQDKYSEDSAVPNQP</sequence>
<keyword evidence="4" id="KW-0145">Chemotaxis</keyword>
<feature type="compositionally biased region" description="Basic and acidic residues" evidence="5">
    <location>
        <begin position="310"/>
        <end position="334"/>
    </location>
</feature>
<evidence type="ECO:0000256" key="4">
    <source>
        <dbReference type="PROSITE-ProRule" id="PRU00050"/>
    </source>
</evidence>
<name>A0A927GD36_9BACT</name>
<evidence type="ECO:0000256" key="5">
    <source>
        <dbReference type="SAM" id="MobiDB-lite"/>
    </source>
</evidence>
<feature type="region of interest" description="Disordered" evidence="5">
    <location>
        <begin position="310"/>
        <end position="342"/>
    </location>
</feature>
<feature type="active site" evidence="4">
    <location>
        <position position="39"/>
    </location>
</feature>
<dbReference type="PANTHER" id="PTHR42872">
    <property type="entry name" value="PROTEIN-GLUTAMATE METHYLESTERASE/PROTEIN-GLUTAMINE GLUTAMINASE"/>
    <property type="match status" value="1"/>
</dbReference>
<protein>
    <recommendedName>
        <fullName evidence="2">protein-glutamate methylesterase</fullName>
        <ecNumber evidence="2">3.1.1.61</ecNumber>
    </recommendedName>
</protein>
<dbReference type="GO" id="GO:0000156">
    <property type="term" value="F:phosphorelay response regulator activity"/>
    <property type="evidence" value="ECO:0007669"/>
    <property type="project" value="InterPro"/>
</dbReference>
<dbReference type="InterPro" id="IPR035909">
    <property type="entry name" value="CheB_C"/>
</dbReference>
<accession>A0A927GD36</accession>
<feature type="active site" evidence="4">
    <location>
        <position position="131"/>
    </location>
</feature>
<keyword evidence="1 4" id="KW-0378">Hydrolase</keyword>
<dbReference type="GO" id="GO:0005737">
    <property type="term" value="C:cytoplasm"/>
    <property type="evidence" value="ECO:0007669"/>
    <property type="project" value="InterPro"/>
</dbReference>
<comment type="caution">
    <text evidence="7">The sequence shown here is derived from an EMBL/GenBank/DDBJ whole genome shotgun (WGS) entry which is preliminary data.</text>
</comment>
<dbReference type="RefSeq" id="WP_191039015.1">
    <property type="nucleotide sequence ID" value="NZ_JACXAA010000003.1"/>
</dbReference>
<dbReference type="PROSITE" id="PS50122">
    <property type="entry name" value="CHEB"/>
    <property type="match status" value="1"/>
</dbReference>
<dbReference type="InterPro" id="IPR011247">
    <property type="entry name" value="Chemotax_prot-Glu_Me-esterase"/>
</dbReference>
<evidence type="ECO:0000256" key="2">
    <source>
        <dbReference type="ARBA" id="ARBA00039140"/>
    </source>
</evidence>
<dbReference type="GO" id="GO:0008984">
    <property type="term" value="F:protein-glutamate methylesterase activity"/>
    <property type="evidence" value="ECO:0007669"/>
    <property type="project" value="UniProtKB-EC"/>
</dbReference>
<dbReference type="EMBL" id="JACXAA010000003">
    <property type="protein sequence ID" value="MBD2753397.1"/>
    <property type="molecule type" value="Genomic_DNA"/>
</dbReference>
<dbReference type="Gene3D" id="3.40.50.180">
    <property type="entry name" value="Methylesterase CheB, C-terminal domain"/>
    <property type="match status" value="1"/>
</dbReference>
<dbReference type="SUPFAM" id="SSF52738">
    <property type="entry name" value="Methylesterase CheB, C-terminal domain"/>
    <property type="match status" value="1"/>
</dbReference>
<dbReference type="InterPro" id="IPR000673">
    <property type="entry name" value="Sig_transdc_resp-reg_Me-estase"/>
</dbReference>
<proteinExistence type="predicted"/>
<evidence type="ECO:0000313" key="8">
    <source>
        <dbReference type="Proteomes" id="UP000653797"/>
    </source>
</evidence>
<dbReference type="PIRSF" id="PIRSF036461">
    <property type="entry name" value="Chmtx_methlestr"/>
    <property type="match status" value="1"/>
</dbReference>
<evidence type="ECO:0000259" key="6">
    <source>
        <dbReference type="PROSITE" id="PS50122"/>
    </source>
</evidence>
<reference evidence="7" key="1">
    <citation type="submission" date="2020-09" db="EMBL/GenBank/DDBJ databases">
        <authorList>
            <person name="Kim M.K."/>
        </authorList>
    </citation>
    <scope>NUCLEOTIDE SEQUENCE</scope>
    <source>
        <strain evidence="7">BT704</strain>
    </source>
</reference>
<organism evidence="7 8">
    <name type="scientific">Spirosoma validum</name>
    <dbReference type="NCBI Taxonomy" id="2771355"/>
    <lineage>
        <taxon>Bacteria</taxon>
        <taxon>Pseudomonadati</taxon>
        <taxon>Bacteroidota</taxon>
        <taxon>Cytophagia</taxon>
        <taxon>Cytophagales</taxon>
        <taxon>Cytophagaceae</taxon>
        <taxon>Spirosoma</taxon>
    </lineage>
</organism>
<dbReference type="Proteomes" id="UP000653797">
    <property type="component" value="Unassembled WGS sequence"/>
</dbReference>
<dbReference type="AlphaFoldDB" id="A0A927GD36"/>
<dbReference type="Pfam" id="PF01339">
    <property type="entry name" value="CheB_methylest"/>
    <property type="match status" value="1"/>
</dbReference>
<keyword evidence="8" id="KW-1185">Reference proteome</keyword>
<feature type="domain" description="CheB-type methylesterase" evidence="6">
    <location>
        <begin position="1"/>
        <end position="189"/>
    </location>
</feature>
<dbReference type="CDD" id="cd16433">
    <property type="entry name" value="CheB"/>
    <property type="match status" value="1"/>
</dbReference>
<evidence type="ECO:0000256" key="1">
    <source>
        <dbReference type="ARBA" id="ARBA00022801"/>
    </source>
</evidence>
<feature type="active site" evidence="4">
    <location>
        <position position="12"/>
    </location>
</feature>
<evidence type="ECO:0000256" key="3">
    <source>
        <dbReference type="ARBA" id="ARBA00048267"/>
    </source>
</evidence>